<evidence type="ECO:0000313" key="2">
    <source>
        <dbReference type="EMBL" id="MFD1184888.1"/>
    </source>
</evidence>
<evidence type="ECO:0000256" key="1">
    <source>
        <dbReference type="SAM" id="MobiDB-lite"/>
    </source>
</evidence>
<comment type="caution">
    <text evidence="2">The sequence shown here is derived from an EMBL/GenBank/DDBJ whole genome shotgun (WGS) entry which is preliminary data.</text>
</comment>
<dbReference type="RefSeq" id="WP_377522388.1">
    <property type="nucleotide sequence ID" value="NZ_JBHTLD010000007.1"/>
</dbReference>
<keyword evidence="3" id="KW-1185">Reference proteome</keyword>
<organism evidence="2 3">
    <name type="scientific">Pontibacter rugosus</name>
    <dbReference type="NCBI Taxonomy" id="1745966"/>
    <lineage>
        <taxon>Bacteria</taxon>
        <taxon>Pseudomonadati</taxon>
        <taxon>Bacteroidota</taxon>
        <taxon>Cytophagia</taxon>
        <taxon>Cytophagales</taxon>
        <taxon>Hymenobacteraceae</taxon>
        <taxon>Pontibacter</taxon>
    </lineage>
</organism>
<dbReference type="EMBL" id="JBHTLD010000007">
    <property type="protein sequence ID" value="MFD1184888.1"/>
    <property type="molecule type" value="Genomic_DNA"/>
</dbReference>
<accession>A0ABW3SJ83</accession>
<name>A0ABW3SJ83_9BACT</name>
<proteinExistence type="predicted"/>
<sequence>MTSDQHAHFVGLSQEWCQLREEFHRAGTSKARKQEIRKRKREVEAEQDLMLQQEKEESDEVRMEQHTGGVPAKATAGAADLPRA</sequence>
<evidence type="ECO:0000313" key="3">
    <source>
        <dbReference type="Proteomes" id="UP001597094"/>
    </source>
</evidence>
<protein>
    <submittedName>
        <fullName evidence="2">Uncharacterized protein</fullName>
    </submittedName>
</protein>
<reference evidence="3" key="1">
    <citation type="journal article" date="2019" name="Int. J. Syst. Evol. Microbiol.">
        <title>The Global Catalogue of Microorganisms (GCM) 10K type strain sequencing project: providing services to taxonomists for standard genome sequencing and annotation.</title>
        <authorList>
            <consortium name="The Broad Institute Genomics Platform"/>
            <consortium name="The Broad Institute Genome Sequencing Center for Infectious Disease"/>
            <person name="Wu L."/>
            <person name="Ma J."/>
        </authorList>
    </citation>
    <scope>NUCLEOTIDE SEQUENCE [LARGE SCALE GENOMIC DNA]</scope>
    <source>
        <strain evidence="3">JCM 31319</strain>
    </source>
</reference>
<feature type="region of interest" description="Disordered" evidence="1">
    <location>
        <begin position="25"/>
        <end position="84"/>
    </location>
</feature>
<dbReference type="Proteomes" id="UP001597094">
    <property type="component" value="Unassembled WGS sequence"/>
</dbReference>
<gene>
    <name evidence="2" type="ORF">ACFQ2O_01635</name>
</gene>